<evidence type="ECO:0000313" key="3">
    <source>
        <dbReference type="Proteomes" id="UP000324222"/>
    </source>
</evidence>
<keyword evidence="3" id="KW-1185">Reference proteome</keyword>
<dbReference type="AlphaFoldDB" id="A0A5B7FR53"/>
<comment type="caution">
    <text evidence="2">The sequence shown here is derived from an EMBL/GenBank/DDBJ whole genome shotgun (WGS) entry which is preliminary data.</text>
</comment>
<organism evidence="2 3">
    <name type="scientific">Portunus trituberculatus</name>
    <name type="common">Swimming crab</name>
    <name type="synonym">Neptunus trituberculatus</name>
    <dbReference type="NCBI Taxonomy" id="210409"/>
    <lineage>
        <taxon>Eukaryota</taxon>
        <taxon>Metazoa</taxon>
        <taxon>Ecdysozoa</taxon>
        <taxon>Arthropoda</taxon>
        <taxon>Crustacea</taxon>
        <taxon>Multicrustacea</taxon>
        <taxon>Malacostraca</taxon>
        <taxon>Eumalacostraca</taxon>
        <taxon>Eucarida</taxon>
        <taxon>Decapoda</taxon>
        <taxon>Pleocyemata</taxon>
        <taxon>Brachyura</taxon>
        <taxon>Eubrachyura</taxon>
        <taxon>Portunoidea</taxon>
        <taxon>Portunidae</taxon>
        <taxon>Portuninae</taxon>
        <taxon>Portunus</taxon>
    </lineage>
</organism>
<dbReference type="Proteomes" id="UP000324222">
    <property type="component" value="Unassembled WGS sequence"/>
</dbReference>
<sequence length="74" mass="7960">MRRFRVTLQTSGAAAAVMQEFKHFAARRLWGEVRLRESHPDRPAPAPGGDHGGGGLQGQSQGSRREVAHGSIGL</sequence>
<protein>
    <submittedName>
        <fullName evidence="2">Uncharacterized protein</fullName>
    </submittedName>
</protein>
<evidence type="ECO:0000313" key="2">
    <source>
        <dbReference type="EMBL" id="MPC47759.1"/>
    </source>
</evidence>
<feature type="region of interest" description="Disordered" evidence="1">
    <location>
        <begin position="35"/>
        <end position="74"/>
    </location>
</feature>
<dbReference type="EMBL" id="VSRR010007906">
    <property type="protein sequence ID" value="MPC47759.1"/>
    <property type="molecule type" value="Genomic_DNA"/>
</dbReference>
<evidence type="ECO:0000256" key="1">
    <source>
        <dbReference type="SAM" id="MobiDB-lite"/>
    </source>
</evidence>
<gene>
    <name evidence="2" type="ORF">E2C01_041516</name>
</gene>
<name>A0A5B7FR53_PORTR</name>
<reference evidence="2 3" key="1">
    <citation type="submission" date="2019-05" db="EMBL/GenBank/DDBJ databases">
        <title>Another draft genome of Portunus trituberculatus and its Hox gene families provides insights of decapod evolution.</title>
        <authorList>
            <person name="Jeong J.-H."/>
            <person name="Song I."/>
            <person name="Kim S."/>
            <person name="Choi T."/>
            <person name="Kim D."/>
            <person name="Ryu S."/>
            <person name="Kim W."/>
        </authorList>
    </citation>
    <scope>NUCLEOTIDE SEQUENCE [LARGE SCALE GENOMIC DNA]</scope>
    <source>
        <tissue evidence="2">Muscle</tissue>
    </source>
</reference>
<proteinExistence type="predicted"/>
<accession>A0A5B7FR53</accession>